<dbReference type="HOGENOM" id="CLU_146320_0_0_1"/>
<dbReference type="EnsemblPlants" id="ORUFI06G11040.1">
    <property type="protein sequence ID" value="ORUFI06G11040.1"/>
    <property type="gene ID" value="ORUFI06G11040"/>
</dbReference>
<evidence type="ECO:0000313" key="2">
    <source>
        <dbReference type="EnsemblPlants" id="ORUFI06G11040.1"/>
    </source>
</evidence>
<name>A0A0E0PW97_ORYRU</name>
<proteinExistence type="predicted"/>
<dbReference type="eggNOG" id="ENOG502R57X">
    <property type="taxonomic scope" value="Eukaryota"/>
</dbReference>
<organism evidence="2 3">
    <name type="scientific">Oryza rufipogon</name>
    <name type="common">Brownbeard rice</name>
    <name type="synonym">Asian wild rice</name>
    <dbReference type="NCBI Taxonomy" id="4529"/>
    <lineage>
        <taxon>Eukaryota</taxon>
        <taxon>Viridiplantae</taxon>
        <taxon>Streptophyta</taxon>
        <taxon>Embryophyta</taxon>
        <taxon>Tracheophyta</taxon>
        <taxon>Spermatophyta</taxon>
        <taxon>Magnoliopsida</taxon>
        <taxon>Liliopsida</taxon>
        <taxon>Poales</taxon>
        <taxon>Poaceae</taxon>
        <taxon>BOP clade</taxon>
        <taxon>Oryzoideae</taxon>
        <taxon>Oryzeae</taxon>
        <taxon>Oryzinae</taxon>
        <taxon>Oryza</taxon>
    </lineage>
</organism>
<reference evidence="2" key="2">
    <citation type="submission" date="2015-06" db="UniProtKB">
        <authorList>
            <consortium name="EnsemblPlants"/>
        </authorList>
    </citation>
    <scope>IDENTIFICATION</scope>
</reference>
<reference evidence="3" key="1">
    <citation type="submission" date="2013-06" db="EMBL/GenBank/DDBJ databases">
        <authorList>
            <person name="Zhao Q."/>
        </authorList>
    </citation>
    <scope>NUCLEOTIDE SEQUENCE</scope>
    <source>
        <strain evidence="3">cv. W1943</strain>
    </source>
</reference>
<protein>
    <recommendedName>
        <fullName evidence="4">Zinc finger GRF-type domain-containing protein</fullName>
    </recommendedName>
</protein>
<dbReference type="Gramene" id="ORUFI06G11040.1">
    <property type="protein sequence ID" value="ORUFI06G11040.1"/>
    <property type="gene ID" value="ORUFI06G11040"/>
</dbReference>
<evidence type="ECO:0008006" key="4">
    <source>
        <dbReference type="Google" id="ProtNLM"/>
    </source>
</evidence>
<dbReference type="AlphaFoldDB" id="A0A0E0PW97"/>
<keyword evidence="3" id="KW-1185">Reference proteome</keyword>
<dbReference type="Proteomes" id="UP000008022">
    <property type="component" value="Unassembled WGS sequence"/>
</dbReference>
<sequence>MSFLQGRFDGSGATCKKEENFNRKFYRCLTGQYTSAQCKFFMWQGDYAVWLVKEGFLHGWTECSAQRTEGDAPELVNASLKGVHDGIEMLRCEIKEAMSRICMFGIVVVTAFVMYVGMNVMK</sequence>
<keyword evidence="1" id="KW-1133">Transmembrane helix</keyword>
<keyword evidence="1" id="KW-0472">Membrane</keyword>
<feature type="transmembrane region" description="Helical" evidence="1">
    <location>
        <begin position="97"/>
        <end position="118"/>
    </location>
</feature>
<evidence type="ECO:0000313" key="3">
    <source>
        <dbReference type="Proteomes" id="UP000008022"/>
    </source>
</evidence>
<accession>A0A0E0PW97</accession>
<keyword evidence="1" id="KW-0812">Transmembrane</keyword>
<evidence type="ECO:0000256" key="1">
    <source>
        <dbReference type="SAM" id="Phobius"/>
    </source>
</evidence>